<sequence>MILPDGVLILYALYIPSFIGLYIIEIISILRNWKDCFKSSFFKIYTVLAVVNISACLLGSFVFRLNLYPIFLPLYEKMTNNSGWLTASYSFSLFLFIRVQMGAYYLNCLSQFLGVLLAFNRFTSLYFTLFHDKVRIVFWRLATALGIIACFIIAISPIWFLFDDPARFKPSDDLNALFHYYFIHADANFCEDSIWFNMVVVTFCCNGLSSMFYFACLLRLCLFSSSRFPTAERNLFIVGFCSMICSLPYMAGMVR</sequence>
<feature type="transmembrane region" description="Helical" evidence="6">
    <location>
        <begin position="194"/>
        <end position="222"/>
    </location>
</feature>
<dbReference type="Proteomes" id="UP001432027">
    <property type="component" value="Unassembled WGS sequence"/>
</dbReference>
<comment type="subcellular location">
    <subcellularLocation>
        <location evidence="1">Membrane</location>
        <topology evidence="1">Multi-pass membrane protein</topology>
    </subcellularLocation>
</comment>
<proteinExistence type="inferred from homology"/>
<evidence type="ECO:0000313" key="8">
    <source>
        <dbReference type="Proteomes" id="UP001432027"/>
    </source>
</evidence>
<dbReference type="AlphaFoldDB" id="A0AAV5SPK1"/>
<evidence type="ECO:0000256" key="2">
    <source>
        <dbReference type="ARBA" id="ARBA00005692"/>
    </source>
</evidence>
<keyword evidence="8" id="KW-1185">Reference proteome</keyword>
<dbReference type="EMBL" id="BTSX01000001">
    <property type="protein sequence ID" value="GMS81531.1"/>
    <property type="molecule type" value="Genomic_DNA"/>
</dbReference>
<dbReference type="PANTHER" id="PTHR31627:SF42">
    <property type="entry name" value="G_PROTEIN_RECEP_F1_2 DOMAIN-CONTAINING PROTEIN-RELATED"/>
    <property type="match status" value="1"/>
</dbReference>
<feature type="transmembrane region" description="Helical" evidence="6">
    <location>
        <begin position="112"/>
        <end position="130"/>
    </location>
</feature>
<dbReference type="Pfam" id="PF02118">
    <property type="entry name" value="Srg"/>
    <property type="match status" value="1"/>
</dbReference>
<evidence type="ECO:0000256" key="6">
    <source>
        <dbReference type="RuleBase" id="RU280813"/>
    </source>
</evidence>
<feature type="transmembrane region" description="Helical" evidence="6">
    <location>
        <begin position="42"/>
        <end position="63"/>
    </location>
</feature>
<keyword evidence="4 6" id="KW-1133">Transmembrane helix</keyword>
<comment type="caution">
    <text evidence="7">The sequence shown here is derived from an EMBL/GenBank/DDBJ whole genome shotgun (WGS) entry which is preliminary data.</text>
</comment>
<dbReference type="GO" id="GO:0007606">
    <property type="term" value="P:sensory perception of chemical stimulus"/>
    <property type="evidence" value="ECO:0007669"/>
    <property type="project" value="UniProtKB-UniRule"/>
</dbReference>
<dbReference type="GO" id="GO:0016020">
    <property type="term" value="C:membrane"/>
    <property type="evidence" value="ECO:0007669"/>
    <property type="project" value="UniProtKB-SubCell"/>
</dbReference>
<dbReference type="InterPro" id="IPR051119">
    <property type="entry name" value="Nematode_SR-like"/>
</dbReference>
<dbReference type="PANTHER" id="PTHR31627">
    <property type="entry name" value="SERPENTINE RECEPTOR CLASS GAMMA-RELATED"/>
    <property type="match status" value="1"/>
</dbReference>
<feature type="transmembrane region" description="Helical" evidence="6">
    <location>
        <begin position="7"/>
        <end position="30"/>
    </location>
</feature>
<evidence type="ECO:0000256" key="1">
    <source>
        <dbReference type="ARBA" id="ARBA00004141"/>
    </source>
</evidence>
<organism evidence="7 8">
    <name type="scientific">Pristionchus entomophagus</name>
    <dbReference type="NCBI Taxonomy" id="358040"/>
    <lineage>
        <taxon>Eukaryota</taxon>
        <taxon>Metazoa</taxon>
        <taxon>Ecdysozoa</taxon>
        <taxon>Nematoda</taxon>
        <taxon>Chromadorea</taxon>
        <taxon>Rhabditida</taxon>
        <taxon>Rhabditina</taxon>
        <taxon>Diplogasteromorpha</taxon>
        <taxon>Diplogasteroidea</taxon>
        <taxon>Neodiplogasteridae</taxon>
        <taxon>Pristionchus</taxon>
    </lineage>
</organism>
<feature type="transmembrane region" description="Helical" evidence="6">
    <location>
        <begin position="234"/>
        <end position="251"/>
    </location>
</feature>
<feature type="transmembrane region" description="Helical" evidence="6">
    <location>
        <begin position="84"/>
        <end position="106"/>
    </location>
</feature>
<keyword evidence="5 6" id="KW-0472">Membrane</keyword>
<feature type="transmembrane region" description="Helical" evidence="6">
    <location>
        <begin position="137"/>
        <end position="162"/>
    </location>
</feature>
<reference evidence="7" key="1">
    <citation type="submission" date="2023-10" db="EMBL/GenBank/DDBJ databases">
        <title>Genome assembly of Pristionchus species.</title>
        <authorList>
            <person name="Yoshida K."/>
            <person name="Sommer R.J."/>
        </authorList>
    </citation>
    <scope>NUCLEOTIDE SEQUENCE</scope>
    <source>
        <strain evidence="7">RS0144</strain>
    </source>
</reference>
<evidence type="ECO:0000256" key="5">
    <source>
        <dbReference type="ARBA" id="ARBA00023136"/>
    </source>
</evidence>
<gene>
    <name evidence="7" type="ORF">PENTCL1PPCAC_3706</name>
</gene>
<name>A0AAV5SPK1_9BILA</name>
<dbReference type="InterPro" id="IPR000609">
    <property type="entry name" value="7TM_GPCR_serpentine_rcpt_Srg"/>
</dbReference>
<protein>
    <recommendedName>
        <fullName evidence="6">Serpentine receptor class gamma</fullName>
    </recommendedName>
</protein>
<evidence type="ECO:0000256" key="4">
    <source>
        <dbReference type="ARBA" id="ARBA00022989"/>
    </source>
</evidence>
<evidence type="ECO:0000313" key="7">
    <source>
        <dbReference type="EMBL" id="GMS81531.1"/>
    </source>
</evidence>
<dbReference type="GO" id="GO:0004888">
    <property type="term" value="F:transmembrane signaling receptor activity"/>
    <property type="evidence" value="ECO:0007669"/>
    <property type="project" value="InterPro"/>
</dbReference>
<feature type="non-terminal residue" evidence="7">
    <location>
        <position position="255"/>
    </location>
</feature>
<keyword evidence="3 6" id="KW-0812">Transmembrane</keyword>
<accession>A0AAV5SPK1</accession>
<comment type="similarity">
    <text evidence="2 6">Belongs to the nematode receptor-like protein srg family.</text>
</comment>
<evidence type="ECO:0000256" key="3">
    <source>
        <dbReference type="ARBA" id="ARBA00022692"/>
    </source>
</evidence>